<reference evidence="3" key="2">
    <citation type="submission" date="2021-04" db="EMBL/GenBank/DDBJ databases">
        <authorList>
            <person name="Gilroy R."/>
        </authorList>
    </citation>
    <scope>NUCLEOTIDE SEQUENCE</scope>
    <source>
        <strain evidence="3">378</strain>
    </source>
</reference>
<evidence type="ECO:0000313" key="4">
    <source>
        <dbReference type="Proteomes" id="UP000733611"/>
    </source>
</evidence>
<protein>
    <submittedName>
        <fullName evidence="3">Porin</fullName>
    </submittedName>
</protein>
<accession>A0A948WYT3</accession>
<dbReference type="Pfam" id="PF00267">
    <property type="entry name" value="Porin_1"/>
    <property type="match status" value="1"/>
</dbReference>
<evidence type="ECO:0000313" key="3">
    <source>
        <dbReference type="EMBL" id="MBU3845125.1"/>
    </source>
</evidence>
<sequence>MCNHTANVSTSASSLDALTTATAASTPYSSSSSSSASARAHSWLNRVSLGVIALSAILSAGSATLLSTPEAQAALLYDQNGSQFSVFGQVQAAFVNEYAYQDMAYTTDSSDNNIYARARIGLAGRTQITNGLDAIMMAQWNTSSSNEKEDLPLDRTEYMFAGIDAYQYGTLIMGRGDGAYYTVAGATDIFNIIEGHASDYYILGDQRPSQIMYSLRALSWDLKLSYMFATNALGDTPLRAKRGMGASVSTKFGENITFAYGIDYTDFRYADDNRAASEHFFAPMLQADNRTYHDALAKAQSQHVGDKTEYGAALSYGVLGQGFYGALVVGATKYAYMNHHLYTVDSALNYTFANGMGVSLGYGYKGYDGQSVISELSCGASYQINAAFKVFAEAQWDLNGHAAEFYGETMARELNLGENKYVLGAEFNF</sequence>
<dbReference type="GO" id="GO:0015288">
    <property type="term" value="F:porin activity"/>
    <property type="evidence" value="ECO:0007669"/>
    <property type="project" value="InterPro"/>
</dbReference>
<proteinExistence type="predicted"/>
<dbReference type="InterPro" id="IPR023614">
    <property type="entry name" value="Porin_dom_sf"/>
</dbReference>
<evidence type="ECO:0000256" key="2">
    <source>
        <dbReference type="SAM" id="SignalP"/>
    </source>
</evidence>
<dbReference type="AlphaFoldDB" id="A0A948WYT3"/>
<dbReference type="GO" id="GO:0009279">
    <property type="term" value="C:cell outer membrane"/>
    <property type="evidence" value="ECO:0007669"/>
    <property type="project" value="InterPro"/>
</dbReference>
<dbReference type="PANTHER" id="PTHR34501:SF2">
    <property type="entry name" value="OUTER MEMBRANE PORIN F-RELATED"/>
    <property type="match status" value="1"/>
</dbReference>
<feature type="chain" id="PRO_5038051013" evidence="2">
    <location>
        <begin position="24"/>
        <end position="429"/>
    </location>
</feature>
<dbReference type="Gene3D" id="2.40.160.10">
    <property type="entry name" value="Porin"/>
    <property type="match status" value="1"/>
</dbReference>
<evidence type="ECO:0000256" key="1">
    <source>
        <dbReference type="ARBA" id="ARBA00022729"/>
    </source>
</evidence>
<dbReference type="EMBL" id="JAHLFE010000199">
    <property type="protein sequence ID" value="MBU3845125.1"/>
    <property type="molecule type" value="Genomic_DNA"/>
</dbReference>
<gene>
    <name evidence="3" type="ORF">H9847_09755</name>
</gene>
<dbReference type="PANTHER" id="PTHR34501">
    <property type="entry name" value="PROTEIN YDDL-RELATED"/>
    <property type="match status" value="1"/>
</dbReference>
<organism evidence="3 4">
    <name type="scientific">Candidatus Anaerobiospirillum pullicola</name>
    <dbReference type="NCBI Taxonomy" id="2838451"/>
    <lineage>
        <taxon>Bacteria</taxon>
        <taxon>Pseudomonadati</taxon>
        <taxon>Pseudomonadota</taxon>
        <taxon>Gammaproteobacteria</taxon>
        <taxon>Aeromonadales</taxon>
        <taxon>Succinivibrionaceae</taxon>
        <taxon>Anaerobiospirillum</taxon>
    </lineage>
</organism>
<reference evidence="3" key="1">
    <citation type="journal article" date="2021" name="PeerJ">
        <title>Extensive microbial diversity within the chicken gut microbiome revealed by metagenomics and culture.</title>
        <authorList>
            <person name="Gilroy R."/>
            <person name="Ravi A."/>
            <person name="Getino M."/>
            <person name="Pursley I."/>
            <person name="Horton D.L."/>
            <person name="Alikhan N.F."/>
            <person name="Baker D."/>
            <person name="Gharbi K."/>
            <person name="Hall N."/>
            <person name="Watson M."/>
            <person name="Adriaenssens E.M."/>
            <person name="Foster-Nyarko E."/>
            <person name="Jarju S."/>
            <person name="Secka A."/>
            <person name="Antonio M."/>
            <person name="Oren A."/>
            <person name="Chaudhuri R.R."/>
            <person name="La Ragione R."/>
            <person name="Hildebrand F."/>
            <person name="Pallen M.J."/>
        </authorList>
    </citation>
    <scope>NUCLEOTIDE SEQUENCE</scope>
    <source>
        <strain evidence="3">378</strain>
    </source>
</reference>
<comment type="caution">
    <text evidence="3">The sequence shown here is derived from an EMBL/GenBank/DDBJ whole genome shotgun (WGS) entry which is preliminary data.</text>
</comment>
<keyword evidence="1 2" id="KW-0732">Signal</keyword>
<name>A0A948WYT3_9GAMM</name>
<dbReference type="InterPro" id="IPR050298">
    <property type="entry name" value="Gram-neg_bact_OMP"/>
</dbReference>
<dbReference type="InterPro" id="IPR001702">
    <property type="entry name" value="Porin_Gram-ve"/>
</dbReference>
<dbReference type="GO" id="GO:0034220">
    <property type="term" value="P:monoatomic ion transmembrane transport"/>
    <property type="evidence" value="ECO:0007669"/>
    <property type="project" value="InterPro"/>
</dbReference>
<dbReference type="SUPFAM" id="SSF56935">
    <property type="entry name" value="Porins"/>
    <property type="match status" value="1"/>
</dbReference>
<feature type="signal peptide" evidence="2">
    <location>
        <begin position="1"/>
        <end position="23"/>
    </location>
</feature>
<dbReference type="Proteomes" id="UP000733611">
    <property type="component" value="Unassembled WGS sequence"/>
</dbReference>